<protein>
    <submittedName>
        <fullName evidence="2">Uncharacterized protein</fullName>
    </submittedName>
</protein>
<dbReference type="Proteomes" id="UP001149163">
    <property type="component" value="Unassembled WGS sequence"/>
</dbReference>
<dbReference type="AlphaFoldDB" id="A0A9W9HUQ2"/>
<keyword evidence="3" id="KW-1185">Reference proteome</keyword>
<proteinExistence type="predicted"/>
<accession>A0A9W9HUQ2</accession>
<reference evidence="2" key="1">
    <citation type="submission" date="2022-11" db="EMBL/GenBank/DDBJ databases">
        <authorList>
            <person name="Petersen C."/>
        </authorList>
    </citation>
    <scope>NUCLEOTIDE SEQUENCE</scope>
    <source>
        <strain evidence="2">IBT 26290</strain>
    </source>
</reference>
<gene>
    <name evidence="2" type="ORF">N7482_006513</name>
</gene>
<evidence type="ECO:0000256" key="1">
    <source>
        <dbReference type="SAM" id="MobiDB-lite"/>
    </source>
</evidence>
<dbReference type="GeneID" id="81427814"/>
<reference evidence="2" key="2">
    <citation type="journal article" date="2023" name="IMA Fungus">
        <title>Comparative genomic study of the Penicillium genus elucidates a diverse pangenome and 15 lateral gene transfer events.</title>
        <authorList>
            <person name="Petersen C."/>
            <person name="Sorensen T."/>
            <person name="Nielsen M.R."/>
            <person name="Sondergaard T.E."/>
            <person name="Sorensen J.L."/>
            <person name="Fitzpatrick D.A."/>
            <person name="Frisvad J.C."/>
            <person name="Nielsen K.L."/>
        </authorList>
    </citation>
    <scope>NUCLEOTIDE SEQUENCE</scope>
    <source>
        <strain evidence="2">IBT 26290</strain>
    </source>
</reference>
<comment type="caution">
    <text evidence="2">The sequence shown here is derived from an EMBL/GenBank/DDBJ whole genome shotgun (WGS) entry which is preliminary data.</text>
</comment>
<name>A0A9W9HUQ2_9EURO</name>
<dbReference type="EMBL" id="JAPQKN010000004">
    <property type="protein sequence ID" value="KAJ5159509.1"/>
    <property type="molecule type" value="Genomic_DNA"/>
</dbReference>
<dbReference type="OrthoDB" id="2663223at2759"/>
<evidence type="ECO:0000313" key="3">
    <source>
        <dbReference type="Proteomes" id="UP001149163"/>
    </source>
</evidence>
<sequence length="359" mass="41382">MELDDAGYGCIMAVPVDQRLGSAAQWSVWIDHFRCAARTVGVWEYLDPALSDREIKTLPEPEKEPHPSLIFQNARDVADLTDEEYPIYHRLLTENDRREAKQKMLARQLSGFSEVITRSVVVEHRHLLGDEYSARQKLVKLAMAFALDEVTRTEELRRQWRQMIESRHPSDLSAIEVWLTGWMSLYGKALAAGVPDVCCQHTPEKFAIRDFLRAVQPHDDLFYSTWMDKIRLEDATFEEVISMYRTRRRITELFGKATPVENTVPTLFGYPAPPPTQDTAKGSEENQRTCVCGSTQHQWKQCYYLVKSIRPDRWRPRPNVERRVAKAIKQLSPSDQKKIAKITNDKGAAHIAMPNTKEL</sequence>
<evidence type="ECO:0000313" key="2">
    <source>
        <dbReference type="EMBL" id="KAJ5159509.1"/>
    </source>
</evidence>
<organism evidence="2 3">
    <name type="scientific">Penicillium canariense</name>
    <dbReference type="NCBI Taxonomy" id="189055"/>
    <lineage>
        <taxon>Eukaryota</taxon>
        <taxon>Fungi</taxon>
        <taxon>Dikarya</taxon>
        <taxon>Ascomycota</taxon>
        <taxon>Pezizomycotina</taxon>
        <taxon>Eurotiomycetes</taxon>
        <taxon>Eurotiomycetidae</taxon>
        <taxon>Eurotiales</taxon>
        <taxon>Aspergillaceae</taxon>
        <taxon>Penicillium</taxon>
    </lineage>
</organism>
<feature type="region of interest" description="Disordered" evidence="1">
    <location>
        <begin position="265"/>
        <end position="284"/>
    </location>
</feature>
<dbReference type="RefSeq" id="XP_056541067.1">
    <property type="nucleotide sequence ID" value="XM_056688638.1"/>
</dbReference>